<organism evidence="1">
    <name type="scientific">Anguilla anguilla</name>
    <name type="common">European freshwater eel</name>
    <name type="synonym">Muraena anguilla</name>
    <dbReference type="NCBI Taxonomy" id="7936"/>
    <lineage>
        <taxon>Eukaryota</taxon>
        <taxon>Metazoa</taxon>
        <taxon>Chordata</taxon>
        <taxon>Craniata</taxon>
        <taxon>Vertebrata</taxon>
        <taxon>Euteleostomi</taxon>
        <taxon>Actinopterygii</taxon>
        <taxon>Neopterygii</taxon>
        <taxon>Teleostei</taxon>
        <taxon>Anguilliformes</taxon>
        <taxon>Anguillidae</taxon>
        <taxon>Anguilla</taxon>
    </lineage>
</organism>
<dbReference type="EMBL" id="GBXM01083033">
    <property type="protein sequence ID" value="JAH25544.1"/>
    <property type="molecule type" value="Transcribed_RNA"/>
</dbReference>
<reference evidence="1" key="2">
    <citation type="journal article" date="2015" name="Fish Shellfish Immunol.">
        <title>Early steps in the European eel (Anguilla anguilla)-Vibrio vulnificus interaction in the gills: Role of the RtxA13 toxin.</title>
        <authorList>
            <person name="Callol A."/>
            <person name="Pajuelo D."/>
            <person name="Ebbesson L."/>
            <person name="Teles M."/>
            <person name="MacKenzie S."/>
            <person name="Amaro C."/>
        </authorList>
    </citation>
    <scope>NUCLEOTIDE SEQUENCE</scope>
</reference>
<protein>
    <submittedName>
        <fullName evidence="1">Uncharacterized protein</fullName>
    </submittedName>
</protein>
<reference evidence="1" key="1">
    <citation type="submission" date="2014-11" db="EMBL/GenBank/DDBJ databases">
        <authorList>
            <person name="Amaro Gonzalez C."/>
        </authorList>
    </citation>
    <scope>NUCLEOTIDE SEQUENCE</scope>
</reference>
<accession>A0A0E9R8W0</accession>
<evidence type="ECO:0000313" key="1">
    <source>
        <dbReference type="EMBL" id="JAH25544.1"/>
    </source>
</evidence>
<sequence>MQAITGSQWRVVSRGVTWECQGRLKTRRAAAF</sequence>
<proteinExistence type="predicted"/>
<dbReference type="AlphaFoldDB" id="A0A0E9R8W0"/>
<name>A0A0E9R8W0_ANGAN</name>